<comment type="caution">
    <text evidence="2">The sequence shown here is derived from an EMBL/GenBank/DDBJ whole genome shotgun (WGS) entry which is preliminary data.</text>
</comment>
<dbReference type="RefSeq" id="WP_147205927.1">
    <property type="nucleotide sequence ID" value="NZ_BJYT01000029.1"/>
</dbReference>
<evidence type="ECO:0000313" key="2">
    <source>
        <dbReference type="EMBL" id="GEO11813.1"/>
    </source>
</evidence>
<dbReference type="AlphaFoldDB" id="A0A512BIN3"/>
<dbReference type="EMBL" id="BJYT01000029">
    <property type="protein sequence ID" value="GEO11813.1"/>
    <property type="molecule type" value="Genomic_DNA"/>
</dbReference>
<feature type="compositionally biased region" description="Polar residues" evidence="1">
    <location>
        <begin position="25"/>
        <end position="37"/>
    </location>
</feature>
<feature type="compositionally biased region" description="Polar residues" evidence="1">
    <location>
        <begin position="57"/>
        <end position="66"/>
    </location>
</feature>
<keyword evidence="3" id="KW-1185">Reference proteome</keyword>
<sequence length="89" mass="8824">MNLDTKYEDLAGGEENKGKKAGVESTFSKDANANVGTGPSPKIADGGADGEAKQPKENTGNQTNMGGATGGTSGLPDASEGNDNTGGHK</sequence>
<dbReference type="Proteomes" id="UP000321513">
    <property type="component" value="Unassembled WGS sequence"/>
</dbReference>
<organism evidence="2 3">
    <name type="scientific">Segetibacter aerophilus</name>
    <dbReference type="NCBI Taxonomy" id="670293"/>
    <lineage>
        <taxon>Bacteria</taxon>
        <taxon>Pseudomonadati</taxon>
        <taxon>Bacteroidota</taxon>
        <taxon>Chitinophagia</taxon>
        <taxon>Chitinophagales</taxon>
        <taxon>Chitinophagaceae</taxon>
        <taxon>Segetibacter</taxon>
    </lineage>
</organism>
<protein>
    <submittedName>
        <fullName evidence="2">Uncharacterized protein</fullName>
    </submittedName>
</protein>
<evidence type="ECO:0000256" key="1">
    <source>
        <dbReference type="SAM" id="MobiDB-lite"/>
    </source>
</evidence>
<accession>A0A512BIN3</accession>
<feature type="compositionally biased region" description="Basic and acidic residues" evidence="1">
    <location>
        <begin position="1"/>
        <end position="22"/>
    </location>
</feature>
<proteinExistence type="predicted"/>
<feature type="region of interest" description="Disordered" evidence="1">
    <location>
        <begin position="1"/>
        <end position="89"/>
    </location>
</feature>
<evidence type="ECO:0000313" key="3">
    <source>
        <dbReference type="Proteomes" id="UP000321513"/>
    </source>
</evidence>
<reference evidence="2 3" key="1">
    <citation type="submission" date="2019-07" db="EMBL/GenBank/DDBJ databases">
        <title>Whole genome shotgun sequence of Segetibacter aerophilus NBRC 106135.</title>
        <authorList>
            <person name="Hosoyama A."/>
            <person name="Uohara A."/>
            <person name="Ohji S."/>
            <person name="Ichikawa N."/>
        </authorList>
    </citation>
    <scope>NUCLEOTIDE SEQUENCE [LARGE SCALE GENOMIC DNA]</scope>
    <source>
        <strain evidence="2 3">NBRC 106135</strain>
    </source>
</reference>
<gene>
    <name evidence="2" type="ORF">SAE01_43090</name>
</gene>
<name>A0A512BIN3_9BACT</name>